<keyword evidence="1" id="KW-0812">Transmembrane</keyword>
<keyword evidence="3" id="KW-1185">Reference proteome</keyword>
<dbReference type="Proteomes" id="UP000717534">
    <property type="component" value="Unassembled WGS sequence"/>
</dbReference>
<accession>A0ABS3AU01</accession>
<reference evidence="2 3" key="1">
    <citation type="submission" date="2021-02" db="EMBL/GenBank/DDBJ databases">
        <title>Activity-based single-cell genomes from oceanic crustal fluid captures similar information to metagenomic and metatranscriptomic surveys with orders of magnitude less sampling.</title>
        <authorList>
            <person name="D'Angelo T.S."/>
            <person name="Orcutt B.N."/>
        </authorList>
    </citation>
    <scope>NUCLEOTIDE SEQUENCE [LARGE SCALE GENOMIC DNA]</scope>
    <source>
        <strain evidence="2">AH-315-G02</strain>
    </source>
</reference>
<name>A0ABS3AU01_9BACT</name>
<keyword evidence="1" id="KW-1133">Transmembrane helix</keyword>
<feature type="transmembrane region" description="Helical" evidence="1">
    <location>
        <begin position="12"/>
        <end position="31"/>
    </location>
</feature>
<gene>
    <name evidence="2" type="ORF">JYU06_01705</name>
</gene>
<protein>
    <submittedName>
        <fullName evidence="2">Uncharacterized protein</fullName>
    </submittedName>
</protein>
<sequence>MSYDRTIFLYRGFFYAVPVFFYLLLFPPLLYGDDEFSFDLGEIEKKALQTGGFLELRSTHMDINQGSVFSNLNLSDPDISTIDQIFGSVQLDGSYEHGIGSLNWTLKAAAQEDTLGWSDTADIFSAYLSVKPAPSATLTLGKKSYKWGKGYAWNPVGFINRPKDPNNPDEALEGYITAESDLIKSYQGSLQTAALTLAVLPVGENINEDFGKRDNVNLAAKLYLLYMDTDIDIMFLTGNSRSNRVGLDFSTNLAPHFEIHGELAYIPELSKIILGDDNSSSIEKNSALSTLLGIRYLFDNDVTAIIEYYFNGGGYSEEEMDRFYQLAEMGFAEDSALGSSLLGKAREMSLKGYGRPQPGRQYLYAKFTRKEPFDILYFTPGITTIFNLEDESYSIIPEGIYSGFTNWEFRLRVSLINGGKFTEFGEKTNSNKIEFRVRYFF</sequence>
<keyword evidence="1" id="KW-0472">Membrane</keyword>
<comment type="caution">
    <text evidence="2">The sequence shown here is derived from an EMBL/GenBank/DDBJ whole genome shotgun (WGS) entry which is preliminary data.</text>
</comment>
<evidence type="ECO:0000313" key="2">
    <source>
        <dbReference type="EMBL" id="MBN4068228.1"/>
    </source>
</evidence>
<evidence type="ECO:0000313" key="3">
    <source>
        <dbReference type="Proteomes" id="UP000717534"/>
    </source>
</evidence>
<organism evidence="2 3">
    <name type="scientific">Desulfotalea psychrophila</name>
    <dbReference type="NCBI Taxonomy" id="84980"/>
    <lineage>
        <taxon>Bacteria</taxon>
        <taxon>Pseudomonadati</taxon>
        <taxon>Thermodesulfobacteriota</taxon>
        <taxon>Desulfobulbia</taxon>
        <taxon>Desulfobulbales</taxon>
        <taxon>Desulfocapsaceae</taxon>
        <taxon>Desulfotalea</taxon>
    </lineage>
</organism>
<evidence type="ECO:0000256" key="1">
    <source>
        <dbReference type="SAM" id="Phobius"/>
    </source>
</evidence>
<dbReference type="EMBL" id="JAFITO010000007">
    <property type="protein sequence ID" value="MBN4068228.1"/>
    <property type="molecule type" value="Genomic_DNA"/>
</dbReference>
<proteinExistence type="predicted"/>